<sequence>MICVCSNRDSNSQHNGGWLPYNFLRETAEAEAMGRKVEFNNNSFRSNMFSEQDICKWISIHSKQTNTSWCVNNKLSNSESSRYVCRKVYMCHHSGFNKVSIDNNKKGRSKNTECKAQIDIKIKLNTKDTRKKDKYIRDGLPAVVIFVNEHNHNLASAEALSFLRPTNEVRIIYENYFNDGLGISESISIHETKLELEYGINSEELADASINPKYRTVRHWYDTWKLNNLGSSNELSVLQKLDDKKTDYEKCGIIVRFNENPFAILVVTPIMQRAHQLAFSKDIAFADSTASCDTQSHSVTFMLTSCGIGAIPLGMFITKGQTVDDYKTAFSLLKDSVPNSFYGQGFPRHFIIDDSEAERQALKSIWPQSNILLCRFHVLQSVWRWLWDVKHNIKNEHRKLLFKLFQSILIAPDYNSAHNAYTTAIGKTNTINNSISDEIIPLKYEKWVKYMNNYWARKELWCLAFRDATVHGNQTNNFSEVNVRIFKDIVLSRNKAYNAIALVDFICTGLEDYYLRRLRTFVNGRNDTARLLFEDQIKRAVNINKDSIEKLPNNIFKVPSGSDCGYYEVDVTHGFCSCSKGNLGAFCKHQAAVYHHFNRAMPNLPAITVDSRYMLAKLAFGENVPEIAFYKPLHLENNNCQSSEETTEIVEDNVLSSPIRNTIVETDDHLDNHNIDQQSDEYVNQIQELIKTNFEKFKSNTSVSVLSKCLDRLKKVKSIATWESFLSTAGSTISLRHRSRATIHVQPTTISRRKPGVTRGSKRLLVGRPVKTDNNKRNVLKRKRNLAENVRKNVPNAKGH</sequence>
<evidence type="ECO:0000313" key="4">
    <source>
        <dbReference type="Proteomes" id="UP001160148"/>
    </source>
</evidence>
<dbReference type="PANTHER" id="PTHR35385">
    <property type="entry name" value="PROTEIN B, PUTATIVE-RELATED-RELATED"/>
    <property type="match status" value="1"/>
</dbReference>
<evidence type="ECO:0000256" key="1">
    <source>
        <dbReference type="PROSITE-ProRule" id="PRU00325"/>
    </source>
</evidence>
<comment type="caution">
    <text evidence="3">The sequence shown here is derived from an EMBL/GenBank/DDBJ whole genome shotgun (WGS) entry which is preliminary data.</text>
</comment>
<feature type="domain" description="SWIM-type" evidence="2">
    <location>
        <begin position="567"/>
        <end position="598"/>
    </location>
</feature>
<gene>
    <name evidence="3" type="ORF">MEUPH1_LOCUS2534</name>
</gene>
<dbReference type="EMBL" id="CARXXK010000001">
    <property type="protein sequence ID" value="CAI6345532.1"/>
    <property type="molecule type" value="Genomic_DNA"/>
</dbReference>
<keyword evidence="1" id="KW-0862">Zinc</keyword>
<organism evidence="3 4">
    <name type="scientific">Macrosiphum euphorbiae</name>
    <name type="common">potato aphid</name>
    <dbReference type="NCBI Taxonomy" id="13131"/>
    <lineage>
        <taxon>Eukaryota</taxon>
        <taxon>Metazoa</taxon>
        <taxon>Ecdysozoa</taxon>
        <taxon>Arthropoda</taxon>
        <taxon>Hexapoda</taxon>
        <taxon>Insecta</taxon>
        <taxon>Pterygota</taxon>
        <taxon>Neoptera</taxon>
        <taxon>Paraneoptera</taxon>
        <taxon>Hemiptera</taxon>
        <taxon>Sternorrhyncha</taxon>
        <taxon>Aphidomorpha</taxon>
        <taxon>Aphidoidea</taxon>
        <taxon>Aphididae</taxon>
        <taxon>Macrosiphini</taxon>
        <taxon>Macrosiphum</taxon>
    </lineage>
</organism>
<proteinExistence type="predicted"/>
<keyword evidence="1" id="KW-0863">Zinc-finger</keyword>
<evidence type="ECO:0000259" key="2">
    <source>
        <dbReference type="PROSITE" id="PS50966"/>
    </source>
</evidence>
<reference evidence="3 4" key="1">
    <citation type="submission" date="2023-01" db="EMBL/GenBank/DDBJ databases">
        <authorList>
            <person name="Whitehead M."/>
        </authorList>
    </citation>
    <scope>NUCLEOTIDE SEQUENCE [LARGE SCALE GENOMIC DNA]</scope>
</reference>
<dbReference type="PANTHER" id="PTHR35385:SF2">
    <property type="entry name" value="PROTEIN B, PUTATIVE-RELATED"/>
    <property type="match status" value="1"/>
</dbReference>
<dbReference type="Proteomes" id="UP001160148">
    <property type="component" value="Unassembled WGS sequence"/>
</dbReference>
<dbReference type="GO" id="GO:0008270">
    <property type="term" value="F:zinc ion binding"/>
    <property type="evidence" value="ECO:0007669"/>
    <property type="project" value="UniProtKB-KW"/>
</dbReference>
<accession>A0AAV0VQT0</accession>
<dbReference type="PROSITE" id="PS50966">
    <property type="entry name" value="ZF_SWIM"/>
    <property type="match status" value="1"/>
</dbReference>
<keyword evidence="4" id="KW-1185">Reference proteome</keyword>
<evidence type="ECO:0000313" key="3">
    <source>
        <dbReference type="EMBL" id="CAI6345532.1"/>
    </source>
</evidence>
<keyword evidence="1" id="KW-0479">Metal-binding</keyword>
<dbReference type="InterPro" id="IPR007527">
    <property type="entry name" value="Znf_SWIM"/>
</dbReference>
<dbReference type="AlphaFoldDB" id="A0AAV0VQT0"/>
<name>A0AAV0VQT0_9HEMI</name>
<protein>
    <recommendedName>
        <fullName evidence="2">SWIM-type domain-containing protein</fullName>
    </recommendedName>
</protein>